<dbReference type="OrthoDB" id="2680392at2"/>
<reference evidence="2" key="1">
    <citation type="submission" date="2017-08" db="EMBL/GenBank/DDBJ databases">
        <authorList>
            <person name="Varghese N."/>
            <person name="Submissions S."/>
        </authorList>
    </citation>
    <scope>NUCLEOTIDE SEQUENCE [LARGE SCALE GENOMIC DNA]</scope>
    <source>
        <strain evidence="2">JC22</strain>
    </source>
</reference>
<accession>A0A285TN34</accession>
<keyword evidence="2" id="KW-1185">Reference proteome</keyword>
<name>A0A285TN34_9BACL</name>
<gene>
    <name evidence="1" type="ORF">SAMN05880501_11695</name>
</gene>
<protein>
    <submittedName>
        <fullName evidence="1">Uncharacterized protein</fullName>
    </submittedName>
</protein>
<dbReference type="AlphaFoldDB" id="A0A285TN34"/>
<dbReference type="Proteomes" id="UP000219636">
    <property type="component" value="Unassembled WGS sequence"/>
</dbReference>
<dbReference type="EMBL" id="OBMQ01000016">
    <property type="protein sequence ID" value="SOC24111.1"/>
    <property type="molecule type" value="Genomic_DNA"/>
</dbReference>
<sequence length="209" mass="25039">MELLDFIKEFDPEYYDKNKLSILINAGEHIEEQIVPDKIAKALCNIKSTLPLKPKHLIEFLVEVDFKEYSQFKIDAITYLIEEFKPEIDDERFFAVSFLAMIQSAIHSRIKSHEEHKEDLINHFNTGLRIYFENHGIYEPFDKIYKENYTIFLGAIESVKHEDCDMEISFIPNPVRKDFEKQIVKFMKKYYESYEDIEIYKDFIIEQLI</sequence>
<evidence type="ECO:0000313" key="2">
    <source>
        <dbReference type="Proteomes" id="UP000219636"/>
    </source>
</evidence>
<proteinExistence type="predicted"/>
<dbReference type="RefSeq" id="WP_097075028.1">
    <property type="nucleotide sequence ID" value="NZ_OBMQ01000016.1"/>
</dbReference>
<organism evidence="1 2">
    <name type="scientific">Ureibacillus xyleni</name>
    <dbReference type="NCBI Taxonomy" id="614648"/>
    <lineage>
        <taxon>Bacteria</taxon>
        <taxon>Bacillati</taxon>
        <taxon>Bacillota</taxon>
        <taxon>Bacilli</taxon>
        <taxon>Bacillales</taxon>
        <taxon>Caryophanaceae</taxon>
        <taxon>Ureibacillus</taxon>
    </lineage>
</organism>
<evidence type="ECO:0000313" key="1">
    <source>
        <dbReference type="EMBL" id="SOC24111.1"/>
    </source>
</evidence>